<proteinExistence type="predicted"/>
<evidence type="ECO:0000256" key="1">
    <source>
        <dbReference type="SAM" id="MobiDB-lite"/>
    </source>
</evidence>
<protein>
    <submittedName>
        <fullName evidence="2">Uncharacterized protein</fullName>
    </submittedName>
</protein>
<dbReference type="EMBL" id="NBNE01005037">
    <property type="protein sequence ID" value="OWZ04301.1"/>
    <property type="molecule type" value="Genomic_DNA"/>
</dbReference>
<gene>
    <name evidence="2" type="ORF">PHMEG_00023819</name>
</gene>
<comment type="caution">
    <text evidence="2">The sequence shown here is derived from an EMBL/GenBank/DDBJ whole genome shotgun (WGS) entry which is preliminary data.</text>
</comment>
<dbReference type="Proteomes" id="UP000198211">
    <property type="component" value="Unassembled WGS sequence"/>
</dbReference>
<reference evidence="3" key="1">
    <citation type="submission" date="2017-03" db="EMBL/GenBank/DDBJ databases">
        <title>Phytopthora megakarya and P. palmivora, two closely related causual agents of cacao black pod achieved similar genome size and gene model numbers by different mechanisms.</title>
        <authorList>
            <person name="Ali S."/>
            <person name="Shao J."/>
            <person name="Larry D.J."/>
            <person name="Kronmiller B."/>
            <person name="Shen D."/>
            <person name="Strem M.D."/>
            <person name="Melnick R.L."/>
            <person name="Guiltinan M.J."/>
            <person name="Tyler B.M."/>
            <person name="Meinhardt L.W."/>
            <person name="Bailey B.A."/>
        </authorList>
    </citation>
    <scope>NUCLEOTIDE SEQUENCE [LARGE SCALE GENOMIC DNA]</scope>
    <source>
        <strain evidence="3">zdho120</strain>
    </source>
</reference>
<evidence type="ECO:0000313" key="2">
    <source>
        <dbReference type="EMBL" id="OWZ04301.1"/>
    </source>
</evidence>
<dbReference type="AlphaFoldDB" id="A0A225VFG4"/>
<accession>A0A225VFG4</accession>
<feature type="region of interest" description="Disordered" evidence="1">
    <location>
        <begin position="63"/>
        <end position="88"/>
    </location>
</feature>
<evidence type="ECO:0000313" key="3">
    <source>
        <dbReference type="Proteomes" id="UP000198211"/>
    </source>
</evidence>
<name>A0A225VFG4_9STRA</name>
<organism evidence="2 3">
    <name type="scientific">Phytophthora megakarya</name>
    <dbReference type="NCBI Taxonomy" id="4795"/>
    <lineage>
        <taxon>Eukaryota</taxon>
        <taxon>Sar</taxon>
        <taxon>Stramenopiles</taxon>
        <taxon>Oomycota</taxon>
        <taxon>Peronosporomycetes</taxon>
        <taxon>Peronosporales</taxon>
        <taxon>Peronosporaceae</taxon>
        <taxon>Phytophthora</taxon>
    </lineage>
</organism>
<dbReference type="OrthoDB" id="94639at2759"/>
<sequence>MGVSKLFRDIWNFMRRPFEDCTSCTDVLDPYYYSKTSPGVRRDPPKFDRACWENDLKYDFSLSRPPPSFQSPSDRRGYTLSGSSSFSDPLSYSEDEDRIEFLFYGGSEVLTPLSSERLVSGYRTDLISKPTKTTSQPQINHEIPCFFSPRDTPLRSPLTAPIYSPHLFKITEQRRNSKHRNWLHHR</sequence>
<keyword evidence="3" id="KW-1185">Reference proteome</keyword>